<evidence type="ECO:0000313" key="4">
    <source>
        <dbReference type="EMBL" id="KAF0293487.1"/>
    </source>
</evidence>
<feature type="domain" description="Carboxylesterase type B" evidence="3">
    <location>
        <begin position="1"/>
        <end position="325"/>
    </location>
</feature>
<dbReference type="InterPro" id="IPR051093">
    <property type="entry name" value="Neuroligin/BSAL"/>
</dbReference>
<keyword evidence="2" id="KW-0325">Glycoprotein</keyword>
<organism evidence="4 5">
    <name type="scientific">Amphibalanus amphitrite</name>
    <name type="common">Striped barnacle</name>
    <name type="synonym">Balanus amphitrite</name>
    <dbReference type="NCBI Taxonomy" id="1232801"/>
    <lineage>
        <taxon>Eukaryota</taxon>
        <taxon>Metazoa</taxon>
        <taxon>Ecdysozoa</taxon>
        <taxon>Arthropoda</taxon>
        <taxon>Crustacea</taxon>
        <taxon>Multicrustacea</taxon>
        <taxon>Cirripedia</taxon>
        <taxon>Thoracica</taxon>
        <taxon>Thoracicalcarea</taxon>
        <taxon>Balanomorpha</taxon>
        <taxon>Balanoidea</taxon>
        <taxon>Balanidae</taxon>
        <taxon>Amphibalaninae</taxon>
        <taxon>Amphibalanus</taxon>
    </lineage>
</organism>
<evidence type="ECO:0000259" key="3">
    <source>
        <dbReference type="Pfam" id="PF00135"/>
    </source>
</evidence>
<reference evidence="4 5" key="1">
    <citation type="submission" date="2019-07" db="EMBL/GenBank/DDBJ databases">
        <title>Draft genome assembly of a fouling barnacle, Amphibalanus amphitrite (Darwin, 1854): The first reference genome for Thecostraca.</title>
        <authorList>
            <person name="Kim W."/>
        </authorList>
    </citation>
    <scope>NUCLEOTIDE SEQUENCE [LARGE SCALE GENOMIC DNA]</scope>
    <source>
        <strain evidence="4">SNU_AA5</strain>
        <tissue evidence="4">Soma without cirri and trophi</tissue>
    </source>
</reference>
<dbReference type="Gene3D" id="3.40.50.1820">
    <property type="entry name" value="alpha/beta hydrolase"/>
    <property type="match status" value="1"/>
</dbReference>
<evidence type="ECO:0000256" key="2">
    <source>
        <dbReference type="ARBA" id="ARBA00023180"/>
    </source>
</evidence>
<accession>A0A6A4VAY9</accession>
<dbReference type="EMBL" id="VIIS01001742">
    <property type="protein sequence ID" value="KAF0293487.1"/>
    <property type="molecule type" value="Genomic_DNA"/>
</dbReference>
<dbReference type="Proteomes" id="UP000440578">
    <property type="component" value="Unassembled WGS sequence"/>
</dbReference>
<dbReference type="AlphaFoldDB" id="A0A6A4VAY9"/>
<gene>
    <name evidence="4" type="primary">NLGN4X_0</name>
    <name evidence="4" type="ORF">FJT64_000824</name>
</gene>
<keyword evidence="5" id="KW-1185">Reference proteome</keyword>
<protein>
    <submittedName>
        <fullName evidence="4">Neuroligin-4, X-linked</fullName>
    </submittedName>
</protein>
<comment type="similarity">
    <text evidence="1">Belongs to the type-B carboxylesterase/lipase family.</text>
</comment>
<proteinExistence type="inferred from homology"/>
<dbReference type="InterPro" id="IPR002018">
    <property type="entry name" value="CarbesteraseB"/>
</dbReference>
<name>A0A6A4VAY9_AMPAM</name>
<dbReference type="PANTHER" id="PTHR43903">
    <property type="entry name" value="NEUROLIGIN"/>
    <property type="match status" value="1"/>
</dbReference>
<comment type="caution">
    <text evidence="4">The sequence shown here is derived from an EMBL/GenBank/DDBJ whole genome shotgun (WGS) entry which is preliminary data.</text>
</comment>
<sequence length="427" mass="47192">MVYIHGDSYLWSSGNLYDGGVLASFGEVVVITINYRLGLFGFLNPSVGPTQQVTNNGLLDQIAALHWIQQNVEAFGGDPDKVTLFGHGSGAACISFLLNSPAAVTDLFHRAIVMSGSSLSSLAVVQDPAQYALRLGVQVGCAESEDATTNSELLVDCLREQSVERLLEADVGGYQFLPTFGPSVDRVVVPATVRRGARRNQGKVYSLMFGVAERDASNMLADDDLREGMTLDRRDRVLRSFVRNTHCYSNVEIFYSIINAYTEWGRARRGDKERRDETLAALTDAVFVAPVTADADLHAPLEASPKDADPTFFYVFNRQKKGVTSDEVSRWGGGEGEVSTNDYFSSLFLAIHQTCAWIRVMDPCAQWISKQTAGQIYDPNGSSVNFFLSWIYDLIGSDEKLRTWIYDLSGSHNAQHLKPGFQLFLYQ</sequence>
<dbReference type="InterPro" id="IPR029058">
    <property type="entry name" value="AB_hydrolase_fold"/>
</dbReference>
<dbReference type="OrthoDB" id="3200163at2759"/>
<evidence type="ECO:0000313" key="5">
    <source>
        <dbReference type="Proteomes" id="UP000440578"/>
    </source>
</evidence>
<evidence type="ECO:0000256" key="1">
    <source>
        <dbReference type="ARBA" id="ARBA00005964"/>
    </source>
</evidence>
<dbReference type="SUPFAM" id="SSF53474">
    <property type="entry name" value="alpha/beta-Hydrolases"/>
    <property type="match status" value="1"/>
</dbReference>
<dbReference type="Pfam" id="PF00135">
    <property type="entry name" value="COesterase"/>
    <property type="match status" value="1"/>
</dbReference>